<proteinExistence type="predicted"/>
<dbReference type="EMBL" id="JYDQ01000185">
    <property type="protein sequence ID" value="KRY11734.1"/>
    <property type="molecule type" value="Genomic_DNA"/>
</dbReference>
<accession>A0A0V0ZGL7</accession>
<sequence length="62" mass="6958">MSVNKRNKGDAFPCRESNLGLAEYPVECDREQIRLLAIQQNSGTQPTVQLRLDATVVNNARQ</sequence>
<gene>
    <name evidence="1" type="ORF">T12_16242</name>
</gene>
<evidence type="ECO:0000313" key="2">
    <source>
        <dbReference type="Proteomes" id="UP000054783"/>
    </source>
</evidence>
<protein>
    <submittedName>
        <fullName evidence="1">Uncharacterized protein</fullName>
    </submittedName>
</protein>
<name>A0A0V0ZGL7_9BILA</name>
<dbReference type="AlphaFoldDB" id="A0A0V0ZGL7"/>
<dbReference type="OrthoDB" id="5919747at2759"/>
<evidence type="ECO:0000313" key="1">
    <source>
        <dbReference type="EMBL" id="KRY11734.1"/>
    </source>
</evidence>
<dbReference type="Proteomes" id="UP000054783">
    <property type="component" value="Unassembled WGS sequence"/>
</dbReference>
<organism evidence="1 2">
    <name type="scientific">Trichinella patagoniensis</name>
    <dbReference type="NCBI Taxonomy" id="990121"/>
    <lineage>
        <taxon>Eukaryota</taxon>
        <taxon>Metazoa</taxon>
        <taxon>Ecdysozoa</taxon>
        <taxon>Nematoda</taxon>
        <taxon>Enoplea</taxon>
        <taxon>Dorylaimia</taxon>
        <taxon>Trichinellida</taxon>
        <taxon>Trichinellidae</taxon>
        <taxon>Trichinella</taxon>
    </lineage>
</organism>
<comment type="caution">
    <text evidence="1">The sequence shown here is derived from an EMBL/GenBank/DDBJ whole genome shotgun (WGS) entry which is preliminary data.</text>
</comment>
<keyword evidence="2" id="KW-1185">Reference proteome</keyword>
<reference evidence="1 2" key="1">
    <citation type="submission" date="2015-01" db="EMBL/GenBank/DDBJ databases">
        <title>Evolution of Trichinella species and genotypes.</title>
        <authorList>
            <person name="Korhonen P.K."/>
            <person name="Edoardo P."/>
            <person name="Giuseppe L.R."/>
            <person name="Gasser R.B."/>
        </authorList>
    </citation>
    <scope>NUCLEOTIDE SEQUENCE [LARGE SCALE GENOMIC DNA]</scope>
    <source>
        <strain evidence="1">ISS2496</strain>
    </source>
</reference>